<evidence type="ECO:0000256" key="2">
    <source>
        <dbReference type="ARBA" id="ARBA00022737"/>
    </source>
</evidence>
<dbReference type="PANTHER" id="PTHR23104">
    <property type="entry name" value="MULTIPLE COAGULATION FACTOR DEFICIENCY PROTEIN 2 NEURAL STEM CELL DERIVED NEURONAL SURVIVAL PROTEIN"/>
    <property type="match status" value="1"/>
</dbReference>
<sequence>MRVTIIVGLLLCLCLKLAAAGPGIHRYNDPHSNYGEEKNTRQHIKEHLKSMLKNGEDSPELDDKDMIYYLFVIHDLNSDGYLDGHELRAAFTDFEEGEPNPTQFIALDEVSMMVDHVLEEDDLNGDGLISWEEYLQSQLYHGQA</sequence>
<dbReference type="PROSITE" id="PS50222">
    <property type="entry name" value="EF_HAND_2"/>
    <property type="match status" value="2"/>
</dbReference>
<dbReference type="InterPro" id="IPR018247">
    <property type="entry name" value="EF_Hand_1_Ca_BS"/>
</dbReference>
<evidence type="ECO:0000313" key="6">
    <source>
        <dbReference type="EMBL" id="KAF7725146.1"/>
    </source>
</evidence>
<dbReference type="EMBL" id="JABAYA010000103">
    <property type="protein sequence ID" value="KAF7725146.1"/>
    <property type="molecule type" value="Genomic_DNA"/>
</dbReference>
<dbReference type="InterPro" id="IPR011992">
    <property type="entry name" value="EF-hand-dom_pair"/>
</dbReference>
<dbReference type="PROSITE" id="PS00018">
    <property type="entry name" value="EF_HAND_1"/>
    <property type="match status" value="2"/>
</dbReference>
<dbReference type="InterPro" id="IPR002048">
    <property type="entry name" value="EF_hand_dom"/>
</dbReference>
<dbReference type="Proteomes" id="UP000605846">
    <property type="component" value="Unassembled WGS sequence"/>
</dbReference>
<name>A0A8H7BLP2_9FUNG</name>
<dbReference type="OrthoDB" id="289247at2759"/>
<keyword evidence="1 4" id="KW-0732">Signal</keyword>
<feature type="domain" description="EF-hand" evidence="5">
    <location>
        <begin position="109"/>
        <end position="144"/>
    </location>
</feature>
<keyword evidence="3" id="KW-0106">Calcium</keyword>
<gene>
    <name evidence="6" type="ORF">EC973_000398</name>
</gene>
<keyword evidence="7" id="KW-1185">Reference proteome</keyword>
<feature type="signal peptide" evidence="4">
    <location>
        <begin position="1"/>
        <end position="20"/>
    </location>
</feature>
<dbReference type="Pfam" id="PF13499">
    <property type="entry name" value="EF-hand_7"/>
    <property type="match status" value="1"/>
</dbReference>
<accession>A0A8H7BLP2</accession>
<dbReference type="AlphaFoldDB" id="A0A8H7BLP2"/>
<protein>
    <recommendedName>
        <fullName evidence="5">EF-hand domain-containing protein</fullName>
    </recommendedName>
</protein>
<dbReference type="InterPro" id="IPR052110">
    <property type="entry name" value="MCFD2-like"/>
</dbReference>
<feature type="domain" description="EF-hand" evidence="5">
    <location>
        <begin position="62"/>
        <end position="97"/>
    </location>
</feature>
<dbReference type="PANTHER" id="PTHR23104:SF1">
    <property type="entry name" value="EF-HAND DOMAIN-CONTAINING PROTEIN"/>
    <property type="match status" value="1"/>
</dbReference>
<organism evidence="6 7">
    <name type="scientific">Apophysomyces ossiformis</name>
    <dbReference type="NCBI Taxonomy" id="679940"/>
    <lineage>
        <taxon>Eukaryota</taxon>
        <taxon>Fungi</taxon>
        <taxon>Fungi incertae sedis</taxon>
        <taxon>Mucoromycota</taxon>
        <taxon>Mucoromycotina</taxon>
        <taxon>Mucoromycetes</taxon>
        <taxon>Mucorales</taxon>
        <taxon>Mucorineae</taxon>
        <taxon>Mucoraceae</taxon>
        <taxon>Apophysomyces</taxon>
    </lineage>
</organism>
<evidence type="ECO:0000256" key="4">
    <source>
        <dbReference type="SAM" id="SignalP"/>
    </source>
</evidence>
<evidence type="ECO:0000256" key="1">
    <source>
        <dbReference type="ARBA" id="ARBA00022729"/>
    </source>
</evidence>
<comment type="caution">
    <text evidence="6">The sequence shown here is derived from an EMBL/GenBank/DDBJ whole genome shotgun (WGS) entry which is preliminary data.</text>
</comment>
<evidence type="ECO:0000256" key="3">
    <source>
        <dbReference type="ARBA" id="ARBA00022837"/>
    </source>
</evidence>
<keyword evidence="2" id="KW-0677">Repeat</keyword>
<dbReference type="SUPFAM" id="SSF47473">
    <property type="entry name" value="EF-hand"/>
    <property type="match status" value="1"/>
</dbReference>
<reference evidence="6" key="1">
    <citation type="submission" date="2020-01" db="EMBL/GenBank/DDBJ databases">
        <title>Genome Sequencing of Three Apophysomyces-Like Fungal Strains Confirms a Novel Fungal Genus in the Mucoromycota with divergent Burkholderia-like Endosymbiotic Bacteria.</title>
        <authorList>
            <person name="Stajich J.E."/>
            <person name="Macias A.M."/>
            <person name="Carter-House D."/>
            <person name="Lovett B."/>
            <person name="Kasson L.R."/>
            <person name="Berry K."/>
            <person name="Grigoriev I."/>
            <person name="Chang Y."/>
            <person name="Spatafora J."/>
            <person name="Kasson M.T."/>
        </authorList>
    </citation>
    <scope>NUCLEOTIDE SEQUENCE</scope>
    <source>
        <strain evidence="6">NRRL A-21654</strain>
    </source>
</reference>
<evidence type="ECO:0000313" key="7">
    <source>
        <dbReference type="Proteomes" id="UP000605846"/>
    </source>
</evidence>
<dbReference type="Gene3D" id="1.10.238.10">
    <property type="entry name" value="EF-hand"/>
    <property type="match status" value="1"/>
</dbReference>
<feature type="chain" id="PRO_5034491780" description="EF-hand domain-containing protein" evidence="4">
    <location>
        <begin position="21"/>
        <end position="144"/>
    </location>
</feature>
<proteinExistence type="predicted"/>
<dbReference type="GO" id="GO:0005509">
    <property type="term" value="F:calcium ion binding"/>
    <property type="evidence" value="ECO:0007669"/>
    <property type="project" value="InterPro"/>
</dbReference>
<evidence type="ECO:0000259" key="5">
    <source>
        <dbReference type="PROSITE" id="PS50222"/>
    </source>
</evidence>